<feature type="active site" evidence="9">
    <location>
        <position position="143"/>
    </location>
</feature>
<comment type="catalytic activity">
    <reaction evidence="9 10">
        <text>Release of signal peptides from bacterial membrane prolipoproteins. Hydrolyzes -Xaa-Yaa-Zaa-|-(S,diacylglyceryl)Cys-, in which Xaa is hydrophobic (preferably Leu), and Yaa (Ala or Ser) and Zaa (Gly or Ala) have small, neutral side chains.</text>
        <dbReference type="EC" id="3.4.23.36"/>
    </reaction>
</comment>
<dbReference type="Pfam" id="PF01252">
    <property type="entry name" value="Peptidase_A8"/>
    <property type="match status" value="1"/>
</dbReference>
<evidence type="ECO:0000256" key="9">
    <source>
        <dbReference type="HAMAP-Rule" id="MF_00161"/>
    </source>
</evidence>
<feature type="transmembrane region" description="Helical" evidence="9">
    <location>
        <begin position="12"/>
        <end position="32"/>
    </location>
</feature>
<comment type="subcellular location">
    <subcellularLocation>
        <location evidence="9">Cell membrane</location>
        <topology evidence="9">Multi-pass membrane protein</topology>
    </subcellularLocation>
</comment>
<proteinExistence type="inferred from homology"/>
<feature type="transmembrane region" description="Helical" evidence="9">
    <location>
        <begin position="102"/>
        <end position="122"/>
    </location>
</feature>
<evidence type="ECO:0000313" key="12">
    <source>
        <dbReference type="EMBL" id="QIQ41751.1"/>
    </source>
</evidence>
<comment type="function">
    <text evidence="9 10">This protein specifically catalyzes the removal of signal peptides from prolipoproteins.</text>
</comment>
<name>A0A6G9JSP8_9GAMM</name>
<keyword evidence="4 9" id="KW-0812">Transmembrane</keyword>
<dbReference type="InterPro" id="IPR001872">
    <property type="entry name" value="Peptidase_A8"/>
</dbReference>
<dbReference type="UniPathway" id="UPA00665"/>
<evidence type="ECO:0000256" key="6">
    <source>
        <dbReference type="ARBA" id="ARBA00022801"/>
    </source>
</evidence>
<evidence type="ECO:0000256" key="3">
    <source>
        <dbReference type="ARBA" id="ARBA00022670"/>
    </source>
</evidence>
<dbReference type="GO" id="GO:0005886">
    <property type="term" value="C:plasma membrane"/>
    <property type="evidence" value="ECO:0007669"/>
    <property type="project" value="UniProtKB-SubCell"/>
</dbReference>
<sequence length="164" mass="19364">MKNKYFKKSKNWIYITIIILILIIDRSTKYWVAKSIKIYEIKHIFSILNFFHVHNYGAAFSFLSDQRGWQIWFLCIISFVTIFVIIRIIVKLKDKDIKKITAYSFILAGAIGNLIDRIIYGFVIDFIDVHINNWHFATFNIADCSIFIGIMMLIRINSSISRIK</sequence>
<dbReference type="HAMAP" id="MF_00161">
    <property type="entry name" value="LspA"/>
    <property type="match status" value="1"/>
</dbReference>
<keyword evidence="8 9" id="KW-0472">Membrane</keyword>
<keyword evidence="5 9" id="KW-0064">Aspartyl protease</keyword>
<accession>A0A6G9JSP8</accession>
<dbReference type="EC" id="3.4.23.36" evidence="9"/>
<dbReference type="PRINTS" id="PR00781">
    <property type="entry name" value="LIPOSIGPTASE"/>
</dbReference>
<feature type="transmembrane region" description="Helical" evidence="9">
    <location>
        <begin position="69"/>
        <end position="90"/>
    </location>
</feature>
<dbReference type="GO" id="GO:0004190">
    <property type="term" value="F:aspartic-type endopeptidase activity"/>
    <property type="evidence" value="ECO:0007669"/>
    <property type="project" value="UniProtKB-UniRule"/>
</dbReference>
<gene>
    <name evidence="9 12" type="primary">lspA</name>
    <name evidence="12" type="ORF">G4A98_00730</name>
</gene>
<evidence type="ECO:0000256" key="8">
    <source>
        <dbReference type="ARBA" id="ARBA00023136"/>
    </source>
</evidence>
<dbReference type="AlphaFoldDB" id="A0A6G9JSP8"/>
<evidence type="ECO:0000256" key="10">
    <source>
        <dbReference type="RuleBase" id="RU000594"/>
    </source>
</evidence>
<evidence type="ECO:0000256" key="7">
    <source>
        <dbReference type="ARBA" id="ARBA00022989"/>
    </source>
</evidence>
<dbReference type="PROSITE" id="PS00855">
    <property type="entry name" value="SPASE_II"/>
    <property type="match status" value="1"/>
</dbReference>
<evidence type="ECO:0000256" key="11">
    <source>
        <dbReference type="RuleBase" id="RU004181"/>
    </source>
</evidence>
<evidence type="ECO:0000256" key="1">
    <source>
        <dbReference type="ARBA" id="ARBA00006139"/>
    </source>
</evidence>
<reference evidence="12 13" key="1">
    <citation type="submission" date="2020-04" db="EMBL/GenBank/DDBJ databases">
        <title>Parallel evolution in the integration of a co-obligate aphid symbiosis.</title>
        <authorList>
            <person name="Monnin D."/>
            <person name="Jackson R."/>
            <person name="Kiers E.T."/>
            <person name="Bunker M."/>
            <person name="Ellers J."/>
            <person name="Henry L.M."/>
        </authorList>
    </citation>
    <scope>NUCLEOTIDE SEQUENCE [LARGE SCALE GENOMIC DNA]</scope>
    <source>
        <strain evidence="12">MCAR-56B</strain>
    </source>
</reference>
<evidence type="ECO:0000313" key="13">
    <source>
        <dbReference type="Proteomes" id="UP000503183"/>
    </source>
</evidence>
<organism evidence="12 13">
    <name type="scientific">Buchnera aphidicola</name>
    <name type="common">Microlophium carnosum</name>
    <dbReference type="NCBI Taxonomy" id="2708354"/>
    <lineage>
        <taxon>Bacteria</taxon>
        <taxon>Pseudomonadati</taxon>
        <taxon>Pseudomonadota</taxon>
        <taxon>Gammaproteobacteria</taxon>
        <taxon>Enterobacterales</taxon>
        <taxon>Erwiniaceae</taxon>
        <taxon>Buchnera</taxon>
    </lineage>
</organism>
<keyword evidence="2 9" id="KW-1003">Cell membrane</keyword>
<dbReference type="NCBIfam" id="TIGR00077">
    <property type="entry name" value="lspA"/>
    <property type="match status" value="1"/>
</dbReference>
<comment type="pathway">
    <text evidence="9">Protein modification; lipoprotein biosynthesis (signal peptide cleavage).</text>
</comment>
<evidence type="ECO:0000256" key="4">
    <source>
        <dbReference type="ARBA" id="ARBA00022692"/>
    </source>
</evidence>
<evidence type="ECO:0000256" key="2">
    <source>
        <dbReference type="ARBA" id="ARBA00022475"/>
    </source>
</evidence>
<dbReference type="GO" id="GO:0006508">
    <property type="term" value="P:proteolysis"/>
    <property type="evidence" value="ECO:0007669"/>
    <property type="project" value="UniProtKB-KW"/>
</dbReference>
<dbReference type="PANTHER" id="PTHR33695">
    <property type="entry name" value="LIPOPROTEIN SIGNAL PEPTIDASE"/>
    <property type="match status" value="1"/>
</dbReference>
<keyword evidence="3 9" id="KW-0645">Protease</keyword>
<dbReference type="PANTHER" id="PTHR33695:SF1">
    <property type="entry name" value="LIPOPROTEIN SIGNAL PEPTIDASE"/>
    <property type="match status" value="1"/>
</dbReference>
<comment type="similarity">
    <text evidence="1 9 11">Belongs to the peptidase A8 family.</text>
</comment>
<evidence type="ECO:0000256" key="5">
    <source>
        <dbReference type="ARBA" id="ARBA00022750"/>
    </source>
</evidence>
<dbReference type="Proteomes" id="UP000503183">
    <property type="component" value="Chromosome"/>
</dbReference>
<keyword evidence="6 9" id="KW-0378">Hydrolase</keyword>
<feature type="transmembrane region" description="Helical" evidence="9">
    <location>
        <begin position="134"/>
        <end position="154"/>
    </location>
</feature>
<dbReference type="EMBL" id="CP048747">
    <property type="protein sequence ID" value="QIQ41751.1"/>
    <property type="molecule type" value="Genomic_DNA"/>
</dbReference>
<protein>
    <recommendedName>
        <fullName evidence="9">Lipoprotein signal peptidase</fullName>
        <ecNumber evidence="9">3.4.23.36</ecNumber>
    </recommendedName>
    <alternativeName>
        <fullName evidence="9">Prolipoprotein signal peptidase</fullName>
    </alternativeName>
    <alternativeName>
        <fullName evidence="9">Signal peptidase II</fullName>
        <shortName evidence="9">SPase II</shortName>
    </alternativeName>
</protein>
<keyword evidence="7 9" id="KW-1133">Transmembrane helix</keyword>
<feature type="active site" evidence="9">
    <location>
        <position position="125"/>
    </location>
</feature>